<evidence type="ECO:0000313" key="1">
    <source>
        <dbReference type="EMBL" id="VDD07395.1"/>
    </source>
</evidence>
<sequence length="54" mass="5751">MLGMGEPVIPVIPGIGGKEISWLGGNPSNISNEVMRLGLFWLGIRGMGEVSQVR</sequence>
<accession>A0A3P6C9R6</accession>
<proteinExistence type="predicted"/>
<organism evidence="1">
    <name type="scientific">Brassica oleracea</name>
    <name type="common">Wild cabbage</name>
    <dbReference type="NCBI Taxonomy" id="3712"/>
    <lineage>
        <taxon>Eukaryota</taxon>
        <taxon>Viridiplantae</taxon>
        <taxon>Streptophyta</taxon>
        <taxon>Embryophyta</taxon>
        <taxon>Tracheophyta</taxon>
        <taxon>Spermatophyta</taxon>
        <taxon>Magnoliopsida</taxon>
        <taxon>eudicotyledons</taxon>
        <taxon>Gunneridae</taxon>
        <taxon>Pentapetalae</taxon>
        <taxon>rosids</taxon>
        <taxon>malvids</taxon>
        <taxon>Brassicales</taxon>
        <taxon>Brassicaceae</taxon>
        <taxon>Brassiceae</taxon>
        <taxon>Brassica</taxon>
    </lineage>
</organism>
<dbReference type="AlphaFoldDB" id="A0A3P6C9R6"/>
<protein>
    <submittedName>
        <fullName evidence="1">Uncharacterized protein</fullName>
    </submittedName>
</protein>
<dbReference type="EMBL" id="LR031873">
    <property type="protein sequence ID" value="VDD07395.1"/>
    <property type="molecule type" value="Genomic_DNA"/>
</dbReference>
<gene>
    <name evidence="1" type="ORF">BOLC4T23489H</name>
</gene>
<reference evidence="1" key="1">
    <citation type="submission" date="2018-11" db="EMBL/GenBank/DDBJ databases">
        <authorList>
            <consortium name="Genoscope - CEA"/>
            <person name="William W."/>
        </authorList>
    </citation>
    <scope>NUCLEOTIDE SEQUENCE</scope>
</reference>
<name>A0A3P6C9R6_BRAOL</name>